<dbReference type="InterPro" id="IPR036390">
    <property type="entry name" value="WH_DNA-bd_sf"/>
</dbReference>
<evidence type="ECO:0000256" key="2">
    <source>
        <dbReference type="ARBA" id="ARBA00023163"/>
    </source>
</evidence>
<dbReference type="PROSITE" id="PS51000">
    <property type="entry name" value="HTH_DEOR_2"/>
    <property type="match status" value="1"/>
</dbReference>
<dbReference type="SUPFAM" id="SSF46785">
    <property type="entry name" value="Winged helix' DNA-binding domain"/>
    <property type="match status" value="1"/>
</dbReference>
<keyword evidence="1" id="KW-0805">Transcription regulation</keyword>
<dbReference type="EMBL" id="CP073767">
    <property type="protein sequence ID" value="UWZ58008.1"/>
    <property type="molecule type" value="Genomic_DNA"/>
</dbReference>
<feature type="region of interest" description="Disordered" evidence="3">
    <location>
        <begin position="104"/>
        <end position="140"/>
    </location>
</feature>
<dbReference type="Pfam" id="PF08220">
    <property type="entry name" value="HTH_DeoR"/>
    <property type="match status" value="1"/>
</dbReference>
<evidence type="ECO:0000259" key="4">
    <source>
        <dbReference type="PROSITE" id="PS51000"/>
    </source>
</evidence>
<gene>
    <name evidence="5" type="ORF">Daura_18660</name>
</gene>
<sequence>MLPSVRHQRIIELLAQREFVTTTDIRQVTGASLATTQRDLTALARSGALTRLHGGATPAAPHGETRLLAAYLARGRHALDRHDLSGVEHALQQALEACARIRRAAPRPRRSAVTQVAGEPPVLHRQPPAQRQCPDRDQVD</sequence>
<protein>
    <submittedName>
        <fullName evidence="5">DeoR/GlpR transcriptional regulator</fullName>
    </submittedName>
</protein>
<dbReference type="InterPro" id="IPR001034">
    <property type="entry name" value="DeoR_HTH"/>
</dbReference>
<organism evidence="5 6">
    <name type="scientific">Dactylosporangium aurantiacum</name>
    <dbReference type="NCBI Taxonomy" id="35754"/>
    <lineage>
        <taxon>Bacteria</taxon>
        <taxon>Bacillati</taxon>
        <taxon>Actinomycetota</taxon>
        <taxon>Actinomycetes</taxon>
        <taxon>Micromonosporales</taxon>
        <taxon>Micromonosporaceae</taxon>
        <taxon>Dactylosporangium</taxon>
    </lineage>
</organism>
<dbReference type="OrthoDB" id="7688673at2"/>
<evidence type="ECO:0000313" key="5">
    <source>
        <dbReference type="EMBL" id="UWZ58008.1"/>
    </source>
</evidence>
<dbReference type="AlphaFoldDB" id="A0A9Q9IN26"/>
<dbReference type="Proteomes" id="UP001058003">
    <property type="component" value="Chromosome"/>
</dbReference>
<dbReference type="GO" id="GO:0003700">
    <property type="term" value="F:DNA-binding transcription factor activity"/>
    <property type="evidence" value="ECO:0007669"/>
    <property type="project" value="InterPro"/>
</dbReference>
<feature type="domain" description="HTH deoR-type" evidence="4">
    <location>
        <begin position="3"/>
        <end position="58"/>
    </location>
</feature>
<proteinExistence type="predicted"/>
<reference evidence="5" key="1">
    <citation type="submission" date="2021-04" db="EMBL/GenBank/DDBJ databases">
        <title>Dactylosporangium aurantiacum NRRL B-8018 full assembly.</title>
        <authorList>
            <person name="Hartkoorn R.C."/>
            <person name="Beaudoing E."/>
            <person name="Hot D."/>
        </authorList>
    </citation>
    <scope>NUCLEOTIDE SEQUENCE</scope>
    <source>
        <strain evidence="5">NRRL B-8018</strain>
    </source>
</reference>
<evidence type="ECO:0000313" key="6">
    <source>
        <dbReference type="Proteomes" id="UP001058003"/>
    </source>
</evidence>
<name>A0A9Q9IN26_9ACTN</name>
<accession>A0A9Q9IN26</accession>
<keyword evidence="2" id="KW-0804">Transcription</keyword>
<keyword evidence="6" id="KW-1185">Reference proteome</keyword>
<evidence type="ECO:0000256" key="3">
    <source>
        <dbReference type="SAM" id="MobiDB-lite"/>
    </source>
</evidence>
<dbReference type="RefSeq" id="WP_052386909.1">
    <property type="nucleotide sequence ID" value="NZ_CP073767.1"/>
</dbReference>
<dbReference type="SMART" id="SM00420">
    <property type="entry name" value="HTH_DEOR"/>
    <property type="match status" value="1"/>
</dbReference>
<evidence type="ECO:0000256" key="1">
    <source>
        <dbReference type="ARBA" id="ARBA00023015"/>
    </source>
</evidence>
<dbReference type="KEGG" id="daur:Daura_18660"/>